<dbReference type="NCBIfam" id="TIGR01730">
    <property type="entry name" value="RND_mfp"/>
    <property type="match status" value="1"/>
</dbReference>
<dbReference type="Gene3D" id="2.40.420.20">
    <property type="match status" value="1"/>
</dbReference>
<evidence type="ECO:0000259" key="9">
    <source>
        <dbReference type="Pfam" id="PF25876"/>
    </source>
</evidence>
<evidence type="ECO:0000259" key="12">
    <source>
        <dbReference type="Pfam" id="PF25967"/>
    </source>
</evidence>
<evidence type="ECO:0000256" key="2">
    <source>
        <dbReference type="ARBA" id="ARBA00009477"/>
    </source>
</evidence>
<dbReference type="Pfam" id="PF25967">
    <property type="entry name" value="RND-MFP_C"/>
    <property type="match status" value="1"/>
</dbReference>
<evidence type="ECO:0000259" key="11">
    <source>
        <dbReference type="Pfam" id="PF25944"/>
    </source>
</evidence>
<comment type="caution">
    <text evidence="13">The sequence shown here is derived from an EMBL/GenBank/DDBJ whole genome shotgun (WGS) entry which is preliminary data.</text>
</comment>
<sequence length="553" mass="58689">MSEAIQSTSGERSEAVGRDGRLADSSRTRVNEDIMGHSELPARHALTRRRWLVIGACALAIGASASLWLWRGAAKEANLPGPALAGSAPAAGTGGRRFTAENRVQPVTVGTVQRRDMRAIHAAIGNIAALNTAVIRARVDGELRAIHFKEGQQVRAGQLLAELDPRAFEVQLAQAQGQLARDQALFRNAQLDLDRYKDLSSRDSIARQQVDTQEALVRQLQGTLQVDQAAVDNARLMLSYTRITAPISGQLGLKLADLGNLVRANDATGIVTITQTQPISVVFAVPEALLPRLTAKLRASDAPVVEAWDREQRNRLAQGKISTTDNAIDPVTGTIKLKAEFANAQGVLFPNQFVNIRLQLDTQADALAIPVTALQRGARGSFVYVVKDDGTVTIRGVRPGAVDGEWVSVQGELAAGDKVVTDGADRLREGAKAEVIKPPPRPASAASPRAAEETTGAHRAASAPSTSASAPAPKAKGGSSHAAPSAQPAASAPPRPAAAGAASGGAATAERPAWLDRLPPEVQERFMKMTPEERRAFIEKLRERRRQMESGGG</sequence>
<feature type="region of interest" description="Disordered" evidence="7">
    <location>
        <begin position="429"/>
        <end position="530"/>
    </location>
</feature>
<evidence type="ECO:0000256" key="7">
    <source>
        <dbReference type="SAM" id="MobiDB-lite"/>
    </source>
</evidence>
<keyword evidence="6 8" id="KW-0472">Membrane</keyword>
<evidence type="ECO:0000256" key="4">
    <source>
        <dbReference type="ARBA" id="ARBA00022475"/>
    </source>
</evidence>
<feature type="domain" description="Multidrug resistance protein MdtA-like barrel-sandwich hybrid" evidence="10">
    <location>
        <begin position="131"/>
        <end position="274"/>
    </location>
</feature>
<dbReference type="InterPro" id="IPR058625">
    <property type="entry name" value="MdtA-like_BSH"/>
</dbReference>
<dbReference type="PANTHER" id="PTHR30469">
    <property type="entry name" value="MULTIDRUG RESISTANCE PROTEIN MDTA"/>
    <property type="match status" value="1"/>
</dbReference>
<organism evidence="13 14">
    <name type="scientific">Variovorax terrae</name>
    <dbReference type="NCBI Taxonomy" id="2923278"/>
    <lineage>
        <taxon>Bacteria</taxon>
        <taxon>Pseudomonadati</taxon>
        <taxon>Pseudomonadota</taxon>
        <taxon>Betaproteobacteria</taxon>
        <taxon>Burkholderiales</taxon>
        <taxon>Comamonadaceae</taxon>
        <taxon>Variovorax</taxon>
    </lineage>
</organism>
<evidence type="ECO:0000259" key="10">
    <source>
        <dbReference type="Pfam" id="PF25917"/>
    </source>
</evidence>
<dbReference type="InterPro" id="IPR006143">
    <property type="entry name" value="RND_pump_MFP"/>
</dbReference>
<evidence type="ECO:0000256" key="5">
    <source>
        <dbReference type="ARBA" id="ARBA00022519"/>
    </source>
</evidence>
<evidence type="ECO:0000313" key="13">
    <source>
        <dbReference type="EMBL" id="MCJ0764491.1"/>
    </source>
</evidence>
<dbReference type="Proteomes" id="UP001139447">
    <property type="component" value="Unassembled WGS sequence"/>
</dbReference>
<dbReference type="GO" id="GO:0015562">
    <property type="term" value="F:efflux transmembrane transporter activity"/>
    <property type="evidence" value="ECO:0007669"/>
    <property type="project" value="TreeGrafter"/>
</dbReference>
<evidence type="ECO:0000313" key="14">
    <source>
        <dbReference type="Proteomes" id="UP001139447"/>
    </source>
</evidence>
<dbReference type="PANTHER" id="PTHR30469:SF12">
    <property type="entry name" value="MULTIDRUG RESISTANCE PROTEIN MDTA"/>
    <property type="match status" value="1"/>
</dbReference>
<evidence type="ECO:0000256" key="6">
    <source>
        <dbReference type="ARBA" id="ARBA00023136"/>
    </source>
</evidence>
<dbReference type="InterPro" id="IPR058624">
    <property type="entry name" value="MdtA-like_HH"/>
</dbReference>
<keyword evidence="4" id="KW-1003">Cell membrane</keyword>
<protein>
    <submittedName>
        <fullName evidence="13">MdtA/MuxA family multidrug efflux RND transporter periplasmic adaptor subunit</fullName>
    </submittedName>
</protein>
<keyword evidence="5" id="KW-0997">Cell inner membrane</keyword>
<keyword evidence="8" id="KW-1133">Transmembrane helix</keyword>
<dbReference type="GO" id="GO:1990281">
    <property type="term" value="C:efflux pump complex"/>
    <property type="evidence" value="ECO:0007669"/>
    <property type="project" value="TreeGrafter"/>
</dbReference>
<reference evidence="13" key="1">
    <citation type="submission" date="2022-03" db="EMBL/GenBank/DDBJ databases">
        <authorList>
            <person name="Woo C.Y."/>
        </authorList>
    </citation>
    <scope>NUCLEOTIDE SEQUENCE</scope>
    <source>
        <strain evidence="13">CYS-02</strain>
    </source>
</reference>
<evidence type="ECO:0000256" key="8">
    <source>
        <dbReference type="SAM" id="Phobius"/>
    </source>
</evidence>
<name>A0A9X1VVD2_9BURK</name>
<dbReference type="Pfam" id="PF25944">
    <property type="entry name" value="Beta-barrel_RND"/>
    <property type="match status" value="1"/>
</dbReference>
<dbReference type="AlphaFoldDB" id="A0A9X1VVD2"/>
<comment type="subcellular location">
    <subcellularLocation>
        <location evidence="1">Cell membrane</location>
    </subcellularLocation>
</comment>
<evidence type="ECO:0000256" key="1">
    <source>
        <dbReference type="ARBA" id="ARBA00004236"/>
    </source>
</evidence>
<dbReference type="Pfam" id="PF25917">
    <property type="entry name" value="BSH_RND"/>
    <property type="match status" value="1"/>
</dbReference>
<dbReference type="NCBIfam" id="NF008589">
    <property type="entry name" value="PRK11556.1"/>
    <property type="match status" value="1"/>
</dbReference>
<dbReference type="Gene3D" id="2.40.30.170">
    <property type="match status" value="1"/>
</dbReference>
<feature type="compositionally biased region" description="Basic and acidic residues" evidence="7">
    <location>
        <begin position="11"/>
        <end position="30"/>
    </location>
</feature>
<feature type="domain" description="Multidrug resistance protein MdtA-like beta-barrel" evidence="11">
    <location>
        <begin position="278"/>
        <end position="362"/>
    </location>
</feature>
<feature type="domain" description="Multidrug resistance protein MdtA-like alpha-helical hairpin" evidence="9">
    <location>
        <begin position="171"/>
        <end position="241"/>
    </location>
</feature>
<feature type="transmembrane region" description="Helical" evidence="8">
    <location>
        <begin position="51"/>
        <end position="70"/>
    </location>
</feature>
<keyword evidence="14" id="KW-1185">Reference proteome</keyword>
<feature type="compositionally biased region" description="Polar residues" evidence="7">
    <location>
        <begin position="1"/>
        <end position="10"/>
    </location>
</feature>
<dbReference type="EMBL" id="JALGBI010000001">
    <property type="protein sequence ID" value="MCJ0764491.1"/>
    <property type="molecule type" value="Genomic_DNA"/>
</dbReference>
<dbReference type="SUPFAM" id="SSF111369">
    <property type="entry name" value="HlyD-like secretion proteins"/>
    <property type="match status" value="1"/>
</dbReference>
<dbReference type="InterPro" id="IPR058627">
    <property type="entry name" value="MdtA-like_C"/>
</dbReference>
<feature type="domain" description="Multidrug resistance protein MdtA-like C-terminal permuted SH3" evidence="12">
    <location>
        <begin position="365"/>
        <end position="426"/>
    </location>
</feature>
<dbReference type="RefSeq" id="WP_243307148.1">
    <property type="nucleotide sequence ID" value="NZ_JALGBI010000001.1"/>
</dbReference>
<comment type="similarity">
    <text evidence="2">Belongs to the membrane fusion protein (MFP) (TC 8.A.1) family.</text>
</comment>
<feature type="region of interest" description="Disordered" evidence="7">
    <location>
        <begin position="1"/>
        <end position="30"/>
    </location>
</feature>
<dbReference type="InterPro" id="IPR058626">
    <property type="entry name" value="MdtA-like_b-barrel"/>
</dbReference>
<proteinExistence type="inferred from homology"/>
<keyword evidence="8" id="KW-0812">Transmembrane</keyword>
<dbReference type="Pfam" id="PF25876">
    <property type="entry name" value="HH_MFP_RND"/>
    <property type="match status" value="1"/>
</dbReference>
<feature type="compositionally biased region" description="Low complexity" evidence="7">
    <location>
        <begin position="497"/>
        <end position="509"/>
    </location>
</feature>
<keyword evidence="3" id="KW-0813">Transport</keyword>
<dbReference type="Gene3D" id="1.10.287.470">
    <property type="entry name" value="Helix hairpin bin"/>
    <property type="match status" value="1"/>
</dbReference>
<dbReference type="Gene3D" id="2.40.50.100">
    <property type="match status" value="1"/>
</dbReference>
<gene>
    <name evidence="13" type="ORF">MMF98_14835</name>
</gene>
<evidence type="ECO:0000256" key="3">
    <source>
        <dbReference type="ARBA" id="ARBA00022448"/>
    </source>
</evidence>
<feature type="compositionally biased region" description="Basic and acidic residues" evidence="7">
    <location>
        <begin position="518"/>
        <end position="530"/>
    </location>
</feature>
<accession>A0A9X1VVD2</accession>
<feature type="compositionally biased region" description="Low complexity" evidence="7">
    <location>
        <begin position="460"/>
        <end position="490"/>
    </location>
</feature>